<dbReference type="InterPro" id="IPR011060">
    <property type="entry name" value="RibuloseP-bd_barrel"/>
</dbReference>
<keyword evidence="16" id="KW-1185">Reference proteome</keyword>
<sequence length="237" mass="25869">MIIFPAIDIKEGKCVRLYQGDFNRVEVMGNDPLKVAKEFEILGAEFLHMVDLDGALKGESVNLEVIATIVESINIPVQIGGGIRTMDKVEKLINMGVARVILGTSAIKDKDFLIEVVEKYGDRVAVGIDAKNGYVAVDGWTDVSSIDYIDFSKEMEKIGVKTIIFTDISKDGTLQGPNVEQLVKLKENINMDIVASGGISSLDDLKTLREKDFCGAIVGKAIYKGNVKLDEAILISK</sequence>
<organism evidence="15 16">
    <name type="scientific">Anaeromicrobium sediminis</name>
    <dbReference type="NCBI Taxonomy" id="1478221"/>
    <lineage>
        <taxon>Bacteria</taxon>
        <taxon>Bacillati</taxon>
        <taxon>Bacillota</taxon>
        <taxon>Clostridia</taxon>
        <taxon>Peptostreptococcales</taxon>
        <taxon>Thermotaleaceae</taxon>
        <taxon>Anaeromicrobium</taxon>
    </lineage>
</organism>
<dbReference type="CDD" id="cd04732">
    <property type="entry name" value="HisA"/>
    <property type="match status" value="1"/>
</dbReference>
<dbReference type="InterPro" id="IPR006063">
    <property type="entry name" value="HisA_bact_arch"/>
</dbReference>
<dbReference type="EMBL" id="NIBG01000006">
    <property type="protein sequence ID" value="PAB59712.1"/>
    <property type="molecule type" value="Genomic_DNA"/>
</dbReference>
<gene>
    <name evidence="12 15" type="primary">hisA</name>
    <name evidence="15" type="ORF">CCE28_09100</name>
</gene>
<comment type="similarity">
    <text evidence="4 12 13">Belongs to the HisA/HisF family.</text>
</comment>
<dbReference type="Proteomes" id="UP000216024">
    <property type="component" value="Unassembled WGS sequence"/>
</dbReference>
<evidence type="ECO:0000256" key="13">
    <source>
        <dbReference type="RuleBase" id="RU003657"/>
    </source>
</evidence>
<dbReference type="NCBIfam" id="TIGR00007">
    <property type="entry name" value="1-(5-phosphoribosyl)-5-[(5-phosphoribosylamino)methylideneamino]imidazole-4-carboxamide isomerase"/>
    <property type="match status" value="1"/>
</dbReference>
<dbReference type="EC" id="5.3.1.16" evidence="5 12"/>
<dbReference type="GO" id="GO:0000162">
    <property type="term" value="P:L-tryptophan biosynthetic process"/>
    <property type="evidence" value="ECO:0007669"/>
    <property type="project" value="TreeGrafter"/>
</dbReference>
<dbReference type="SUPFAM" id="SSF51366">
    <property type="entry name" value="Ribulose-phoshate binding barrel"/>
    <property type="match status" value="1"/>
</dbReference>
<comment type="caution">
    <text evidence="15">The sequence shown here is derived from an EMBL/GenBank/DDBJ whole genome shotgun (WGS) entry which is preliminary data.</text>
</comment>
<name>A0A267MJX1_9FIRM</name>
<evidence type="ECO:0000256" key="6">
    <source>
        <dbReference type="ARBA" id="ARBA00018464"/>
    </source>
</evidence>
<evidence type="ECO:0000256" key="8">
    <source>
        <dbReference type="ARBA" id="ARBA00022605"/>
    </source>
</evidence>
<keyword evidence="7 12" id="KW-0963">Cytoplasm</keyword>
<dbReference type="InterPro" id="IPR044524">
    <property type="entry name" value="Isoase_HisA-like"/>
</dbReference>
<comment type="subcellular location">
    <subcellularLocation>
        <location evidence="2 12 14">Cytoplasm</location>
    </subcellularLocation>
</comment>
<dbReference type="RefSeq" id="WP_095133178.1">
    <property type="nucleotide sequence ID" value="NZ_NIBG01000006.1"/>
</dbReference>
<comment type="pathway">
    <text evidence="3 12 14">Amino-acid biosynthesis; L-histidine biosynthesis; L-histidine from 5-phospho-alpha-D-ribose 1-diphosphate: step 4/9.</text>
</comment>
<feature type="active site" description="Proton donor" evidence="12">
    <location>
        <position position="129"/>
    </location>
</feature>
<proteinExistence type="inferred from homology"/>
<evidence type="ECO:0000256" key="12">
    <source>
        <dbReference type="HAMAP-Rule" id="MF_01014"/>
    </source>
</evidence>
<dbReference type="PANTHER" id="PTHR43090:SF2">
    <property type="entry name" value="1-(5-PHOSPHORIBOSYL)-5-[(5-PHOSPHORIBOSYLAMINO)METHYLIDENEAMINO] IMIDAZOLE-4-CARBOXAMIDE ISOMERASE"/>
    <property type="match status" value="1"/>
</dbReference>
<keyword evidence="9 12" id="KW-0368">Histidine biosynthesis</keyword>
<dbReference type="FunFam" id="3.20.20.70:FF:000009">
    <property type="entry name" value="1-(5-phosphoribosyl)-5-[(5-phosphoribosylamino)methylideneamino] imidazole-4-carboxamide isomerase"/>
    <property type="match status" value="1"/>
</dbReference>
<dbReference type="AlphaFoldDB" id="A0A267MJX1"/>
<dbReference type="PANTHER" id="PTHR43090">
    <property type="entry name" value="1-(5-PHOSPHORIBOSYL)-5-[(5-PHOSPHORIBOSYLAMINO)METHYLIDENEAMINO] IMIDAZOLE-4-CARBOXAMIDE ISOMERASE"/>
    <property type="match status" value="1"/>
</dbReference>
<dbReference type="InterPro" id="IPR006062">
    <property type="entry name" value="His_biosynth"/>
</dbReference>
<evidence type="ECO:0000256" key="14">
    <source>
        <dbReference type="RuleBase" id="RU003658"/>
    </source>
</evidence>
<dbReference type="InterPro" id="IPR013785">
    <property type="entry name" value="Aldolase_TIM"/>
</dbReference>
<dbReference type="Gene3D" id="3.20.20.70">
    <property type="entry name" value="Aldolase class I"/>
    <property type="match status" value="1"/>
</dbReference>
<evidence type="ECO:0000256" key="10">
    <source>
        <dbReference type="ARBA" id="ARBA00023235"/>
    </source>
</evidence>
<dbReference type="UniPathway" id="UPA00031">
    <property type="reaction ID" value="UER00009"/>
</dbReference>
<evidence type="ECO:0000256" key="7">
    <source>
        <dbReference type="ARBA" id="ARBA00022490"/>
    </source>
</evidence>
<evidence type="ECO:0000256" key="2">
    <source>
        <dbReference type="ARBA" id="ARBA00004496"/>
    </source>
</evidence>
<feature type="active site" description="Proton acceptor" evidence="12">
    <location>
        <position position="8"/>
    </location>
</feature>
<accession>A0A267MJX1</accession>
<dbReference type="GO" id="GO:0005737">
    <property type="term" value="C:cytoplasm"/>
    <property type="evidence" value="ECO:0007669"/>
    <property type="project" value="UniProtKB-SubCell"/>
</dbReference>
<dbReference type="Pfam" id="PF00977">
    <property type="entry name" value="His_biosynth"/>
    <property type="match status" value="1"/>
</dbReference>
<keyword evidence="8 12" id="KW-0028">Amino-acid biosynthesis</keyword>
<dbReference type="NCBIfam" id="NF010112">
    <property type="entry name" value="PRK13585.1"/>
    <property type="match status" value="1"/>
</dbReference>
<dbReference type="GO" id="GO:0003949">
    <property type="term" value="F:1-(5-phosphoribosyl)-5-[(5-phosphoribosylamino)methylideneamino]imidazole-4-carboxamide isomerase activity"/>
    <property type="evidence" value="ECO:0007669"/>
    <property type="project" value="UniProtKB-UniRule"/>
</dbReference>
<keyword evidence="10 12" id="KW-0413">Isomerase</keyword>
<protein>
    <recommendedName>
        <fullName evidence="6 12">1-(5-phosphoribosyl)-5-[(5-phosphoribosylamino)methylideneamino] imidazole-4-carboxamide isomerase</fullName>
        <ecNumber evidence="5 12">5.3.1.16</ecNumber>
    </recommendedName>
    <alternativeName>
        <fullName evidence="11 12">Phosphoribosylformimino-5-aminoimidazole carboxamide ribotide isomerase</fullName>
    </alternativeName>
</protein>
<dbReference type="InterPro" id="IPR023016">
    <property type="entry name" value="HisA/PriA"/>
</dbReference>
<reference evidence="15 16" key="1">
    <citation type="submission" date="2017-06" db="EMBL/GenBank/DDBJ databases">
        <title>Draft genome sequence of anaerobic fermentative bacterium Anaeromicrobium sediminis DY2726D isolated from West Pacific Ocean sediments.</title>
        <authorList>
            <person name="Zeng X."/>
        </authorList>
    </citation>
    <scope>NUCLEOTIDE SEQUENCE [LARGE SCALE GENOMIC DNA]</scope>
    <source>
        <strain evidence="15 16">DY2726D</strain>
    </source>
</reference>
<dbReference type="HAMAP" id="MF_01014">
    <property type="entry name" value="HisA"/>
    <property type="match status" value="1"/>
</dbReference>
<comment type="catalytic activity">
    <reaction evidence="1 12 14">
        <text>1-(5-phospho-beta-D-ribosyl)-5-[(5-phospho-beta-D-ribosylamino)methylideneamino]imidazole-4-carboxamide = 5-[(5-phospho-1-deoxy-D-ribulos-1-ylimino)methylamino]-1-(5-phospho-beta-D-ribosyl)imidazole-4-carboxamide</text>
        <dbReference type="Rhea" id="RHEA:15469"/>
        <dbReference type="ChEBI" id="CHEBI:58435"/>
        <dbReference type="ChEBI" id="CHEBI:58525"/>
        <dbReference type="EC" id="5.3.1.16"/>
    </reaction>
</comment>
<evidence type="ECO:0000256" key="9">
    <source>
        <dbReference type="ARBA" id="ARBA00023102"/>
    </source>
</evidence>
<evidence type="ECO:0000256" key="1">
    <source>
        <dbReference type="ARBA" id="ARBA00000901"/>
    </source>
</evidence>
<dbReference type="GO" id="GO:0000105">
    <property type="term" value="P:L-histidine biosynthetic process"/>
    <property type="evidence" value="ECO:0007669"/>
    <property type="project" value="UniProtKB-UniRule"/>
</dbReference>
<evidence type="ECO:0000256" key="5">
    <source>
        <dbReference type="ARBA" id="ARBA00012550"/>
    </source>
</evidence>
<evidence type="ECO:0000256" key="4">
    <source>
        <dbReference type="ARBA" id="ARBA00009667"/>
    </source>
</evidence>
<evidence type="ECO:0000313" key="16">
    <source>
        <dbReference type="Proteomes" id="UP000216024"/>
    </source>
</evidence>
<evidence type="ECO:0000256" key="11">
    <source>
        <dbReference type="ARBA" id="ARBA00030547"/>
    </source>
</evidence>
<dbReference type="OrthoDB" id="9807749at2"/>
<evidence type="ECO:0000256" key="3">
    <source>
        <dbReference type="ARBA" id="ARBA00005133"/>
    </source>
</evidence>
<evidence type="ECO:0000313" key="15">
    <source>
        <dbReference type="EMBL" id="PAB59712.1"/>
    </source>
</evidence>